<evidence type="ECO:0000256" key="1">
    <source>
        <dbReference type="SAM" id="MobiDB-lite"/>
    </source>
</evidence>
<proteinExistence type="predicted"/>
<keyword evidence="3" id="KW-1185">Reference proteome</keyword>
<dbReference type="OrthoDB" id="7688695at2759"/>
<dbReference type="AlphaFoldDB" id="F4WP86"/>
<evidence type="ECO:0000313" key="3">
    <source>
        <dbReference type="Proteomes" id="UP000007755"/>
    </source>
</evidence>
<dbReference type="EMBL" id="GL888243">
    <property type="protein sequence ID" value="EGI64067.1"/>
    <property type="molecule type" value="Genomic_DNA"/>
</dbReference>
<dbReference type="Proteomes" id="UP000007755">
    <property type="component" value="Unassembled WGS sequence"/>
</dbReference>
<feature type="region of interest" description="Disordered" evidence="1">
    <location>
        <begin position="254"/>
        <end position="283"/>
    </location>
</feature>
<gene>
    <name evidence="2" type="ORF">G5I_07649</name>
</gene>
<feature type="region of interest" description="Disordered" evidence="1">
    <location>
        <begin position="116"/>
        <end position="136"/>
    </location>
</feature>
<organism evidence="3">
    <name type="scientific">Acromyrmex echinatior</name>
    <name type="common">Panamanian leafcutter ant</name>
    <name type="synonym">Acromyrmex octospinosus echinatior</name>
    <dbReference type="NCBI Taxonomy" id="103372"/>
    <lineage>
        <taxon>Eukaryota</taxon>
        <taxon>Metazoa</taxon>
        <taxon>Ecdysozoa</taxon>
        <taxon>Arthropoda</taxon>
        <taxon>Hexapoda</taxon>
        <taxon>Insecta</taxon>
        <taxon>Pterygota</taxon>
        <taxon>Neoptera</taxon>
        <taxon>Endopterygota</taxon>
        <taxon>Hymenoptera</taxon>
        <taxon>Apocrita</taxon>
        <taxon>Aculeata</taxon>
        <taxon>Formicoidea</taxon>
        <taxon>Formicidae</taxon>
        <taxon>Myrmicinae</taxon>
        <taxon>Acromyrmex</taxon>
    </lineage>
</organism>
<accession>F4WP86</accession>
<sequence length="318" mass="36065">MLTELKPEAHRKMMSRRISVCATVLLVLFELTTSAMVLPRPPSSPNHIHQDQELSARKSIEGKSLHGVPRNTNVERPDTEDYRLFEIELQGADEMDAANLQSLMRTMLKEEQRVSAERTPNGYPNPEVIPHSILGVRDMGPSPNYRLDTFDNDKRPSLNPPKLPSLNEKLYYLKSGRPKVYVNVRGHSGSFRKDINASSTATPSEGAVGYLRVTRPFERQTDWKTRDKKTRPPKKFDRRVDGIVLRNDEIGKNDQTTFYGADEPSTTENSMVTSSELPKQIPAPPSKVYGRILMAQTTPVQRYALRRTDILPGYGFEE</sequence>
<feature type="compositionally biased region" description="Polar residues" evidence="1">
    <location>
        <begin position="254"/>
        <end position="277"/>
    </location>
</feature>
<evidence type="ECO:0000313" key="2">
    <source>
        <dbReference type="EMBL" id="EGI64067.1"/>
    </source>
</evidence>
<reference evidence="2" key="1">
    <citation type="submission" date="2011-02" db="EMBL/GenBank/DDBJ databases">
        <title>The genome of the leaf-cutting ant Acromyrmex echinatior suggests key adaptations to social evolution and fungus farming.</title>
        <authorList>
            <person name="Nygaard S."/>
            <person name="Zhang G."/>
        </authorList>
    </citation>
    <scope>NUCLEOTIDE SEQUENCE</scope>
</reference>
<dbReference type="InParanoid" id="F4WP86"/>
<protein>
    <submittedName>
        <fullName evidence="2">Uncharacterized protein</fullName>
    </submittedName>
</protein>
<name>F4WP86_ACREC</name>